<dbReference type="Gene3D" id="3.30.413.10">
    <property type="entry name" value="Sulfite Reductase Hemoprotein, domain 1"/>
    <property type="match status" value="1"/>
</dbReference>
<dbReference type="InterPro" id="IPR017896">
    <property type="entry name" value="4Fe4S_Fe-S-bd"/>
</dbReference>
<keyword evidence="1" id="KW-0004">4Fe-4S</keyword>
<dbReference type="InterPro" id="IPR045854">
    <property type="entry name" value="NO2/SO3_Rdtase_4Fe4S_sf"/>
</dbReference>
<keyword evidence="9" id="KW-1185">Reference proteome</keyword>
<evidence type="ECO:0000256" key="3">
    <source>
        <dbReference type="ARBA" id="ARBA00022723"/>
    </source>
</evidence>
<dbReference type="Gene3D" id="3.30.70.20">
    <property type="match status" value="1"/>
</dbReference>
<dbReference type="GO" id="GO:0046872">
    <property type="term" value="F:metal ion binding"/>
    <property type="evidence" value="ECO:0007669"/>
    <property type="project" value="UniProtKB-KW"/>
</dbReference>
<feature type="domain" description="4Fe-4S ferredoxin-type" evidence="7">
    <location>
        <begin position="164"/>
        <end position="195"/>
    </location>
</feature>
<dbReference type="OrthoDB" id="9802028at2"/>
<dbReference type="GO" id="GO:0016491">
    <property type="term" value="F:oxidoreductase activity"/>
    <property type="evidence" value="ECO:0007669"/>
    <property type="project" value="UniProtKB-KW"/>
</dbReference>
<evidence type="ECO:0000313" key="9">
    <source>
        <dbReference type="Proteomes" id="UP000632659"/>
    </source>
</evidence>
<dbReference type="SUPFAM" id="SSF54862">
    <property type="entry name" value="4Fe-4S ferredoxins"/>
    <property type="match status" value="1"/>
</dbReference>
<keyword evidence="4" id="KW-0560">Oxidoreductase</keyword>
<keyword evidence="2" id="KW-0349">Heme</keyword>
<dbReference type="InterPro" id="IPR006067">
    <property type="entry name" value="NO2/SO3_Rdtase_4Fe4S_dom"/>
</dbReference>
<evidence type="ECO:0000256" key="4">
    <source>
        <dbReference type="ARBA" id="ARBA00023002"/>
    </source>
</evidence>
<name>A0A8J6TR13_9FIRM</name>
<accession>A0A8J6TR13</accession>
<protein>
    <submittedName>
        <fullName evidence="8">(4Fe-4S)-binding protein</fullName>
    </submittedName>
</protein>
<dbReference type="Proteomes" id="UP000632659">
    <property type="component" value="Unassembled WGS sequence"/>
</dbReference>
<evidence type="ECO:0000256" key="5">
    <source>
        <dbReference type="ARBA" id="ARBA00023004"/>
    </source>
</evidence>
<evidence type="ECO:0000256" key="1">
    <source>
        <dbReference type="ARBA" id="ARBA00022485"/>
    </source>
</evidence>
<dbReference type="PANTHER" id="PTHR32439:SF9">
    <property type="entry name" value="BLR3264 PROTEIN"/>
    <property type="match status" value="1"/>
</dbReference>
<dbReference type="PROSITE" id="PS51379">
    <property type="entry name" value="4FE4S_FER_2"/>
    <property type="match status" value="1"/>
</dbReference>
<dbReference type="InterPro" id="IPR036136">
    <property type="entry name" value="Nit/Sulf_reduc_fer-like_dom_sf"/>
</dbReference>
<evidence type="ECO:0000313" key="8">
    <source>
        <dbReference type="EMBL" id="MBC8610076.1"/>
    </source>
</evidence>
<dbReference type="SUPFAM" id="SSF56014">
    <property type="entry name" value="Nitrite and sulphite reductase 4Fe-4S domain-like"/>
    <property type="match status" value="1"/>
</dbReference>
<dbReference type="RefSeq" id="WP_093988493.1">
    <property type="nucleotide sequence ID" value="NZ_FYDD01000003.1"/>
</dbReference>
<gene>
    <name evidence="8" type="ORF">H8702_02925</name>
</gene>
<dbReference type="Pfam" id="PF03460">
    <property type="entry name" value="NIR_SIR_ferr"/>
    <property type="match status" value="1"/>
</dbReference>
<dbReference type="InterPro" id="IPR005117">
    <property type="entry name" value="NiRdtase/SiRdtase_haem-b_fer"/>
</dbReference>
<dbReference type="Pfam" id="PF01077">
    <property type="entry name" value="NIR_SIR"/>
    <property type="match status" value="1"/>
</dbReference>
<dbReference type="GO" id="GO:0020037">
    <property type="term" value="F:heme binding"/>
    <property type="evidence" value="ECO:0007669"/>
    <property type="project" value="InterPro"/>
</dbReference>
<comment type="caution">
    <text evidence="8">The sequence shown here is derived from an EMBL/GenBank/DDBJ whole genome shotgun (WGS) entry which is preliminary data.</text>
</comment>
<dbReference type="SUPFAM" id="SSF55124">
    <property type="entry name" value="Nitrite/Sulfite reductase N-terminal domain-like"/>
    <property type="match status" value="1"/>
</dbReference>
<keyword evidence="3" id="KW-0479">Metal-binding</keyword>
<organism evidence="8 9">
    <name type="scientific">Massiliimalia timonensis</name>
    <dbReference type="NCBI Taxonomy" id="1987501"/>
    <lineage>
        <taxon>Bacteria</taxon>
        <taxon>Bacillati</taxon>
        <taxon>Bacillota</taxon>
        <taxon>Clostridia</taxon>
        <taxon>Eubacteriales</taxon>
        <taxon>Oscillospiraceae</taxon>
        <taxon>Massiliimalia</taxon>
    </lineage>
</organism>
<proteinExistence type="predicted"/>
<dbReference type="PANTHER" id="PTHR32439">
    <property type="entry name" value="FERREDOXIN--NITRITE REDUCTASE, CHLOROPLASTIC"/>
    <property type="match status" value="1"/>
</dbReference>
<dbReference type="InterPro" id="IPR051329">
    <property type="entry name" value="NIR_SIR_4Fe-4S"/>
</dbReference>
<evidence type="ECO:0000256" key="2">
    <source>
        <dbReference type="ARBA" id="ARBA00022617"/>
    </source>
</evidence>
<dbReference type="GO" id="GO:0051539">
    <property type="term" value="F:4 iron, 4 sulfur cluster binding"/>
    <property type="evidence" value="ECO:0007669"/>
    <property type="project" value="UniProtKB-KW"/>
</dbReference>
<keyword evidence="6" id="KW-0411">Iron-sulfur</keyword>
<sequence>MACTLKPEEIKSVKAMGFLNNKGTNRFNGRIITVNGKITAEQTACIAKAAEKFGSGDVAFTSRLTVEVPGISYEDIPAFQEFIAQAGLVTGGTGAKVRPVVSCKGTTCQYGLQDTFALSEEIHHRFYEGYHHVSLPHKFKIAVGGCPNNCVKPDLNDLGIIGQRIPNFQQESCKGCKKCKMEEVCPVHAAKVVDGVLKIDKSICNNCGRCIGNCYFHCNDEGISGYKIYLGGRWGKQVAQGRAMSQIFTSKEEVLDIVEKAILLFREQGKPGERFSNTIERLGFEQVEAQLLGNELLCRKQEILSSN</sequence>
<evidence type="ECO:0000256" key="6">
    <source>
        <dbReference type="ARBA" id="ARBA00023014"/>
    </source>
</evidence>
<evidence type="ECO:0000259" key="7">
    <source>
        <dbReference type="PROSITE" id="PS51379"/>
    </source>
</evidence>
<keyword evidence="5" id="KW-0408">Iron</keyword>
<dbReference type="AlphaFoldDB" id="A0A8J6TR13"/>
<dbReference type="EMBL" id="JACRTL010000001">
    <property type="protein sequence ID" value="MBC8610076.1"/>
    <property type="molecule type" value="Genomic_DNA"/>
</dbReference>
<reference evidence="8" key="1">
    <citation type="submission" date="2020-08" db="EMBL/GenBank/DDBJ databases">
        <title>Genome public.</title>
        <authorList>
            <person name="Liu C."/>
            <person name="Sun Q."/>
        </authorList>
    </citation>
    <scope>NUCLEOTIDE SEQUENCE</scope>
    <source>
        <strain evidence="8">NSJ-15</strain>
    </source>
</reference>